<organism evidence="2 3">
    <name type="scientific">Rhipicephalus microplus</name>
    <name type="common">Cattle tick</name>
    <name type="synonym">Boophilus microplus</name>
    <dbReference type="NCBI Taxonomy" id="6941"/>
    <lineage>
        <taxon>Eukaryota</taxon>
        <taxon>Metazoa</taxon>
        <taxon>Ecdysozoa</taxon>
        <taxon>Arthropoda</taxon>
        <taxon>Chelicerata</taxon>
        <taxon>Arachnida</taxon>
        <taxon>Acari</taxon>
        <taxon>Parasitiformes</taxon>
        <taxon>Ixodida</taxon>
        <taxon>Ixodoidea</taxon>
        <taxon>Ixodidae</taxon>
        <taxon>Rhipicephalinae</taxon>
        <taxon>Rhipicephalus</taxon>
        <taxon>Boophilus</taxon>
    </lineage>
</organism>
<name>A0A9J6FA42_RHIMP</name>
<accession>A0A9J6FA42</accession>
<protein>
    <recommendedName>
        <fullName evidence="1">GIT Spa2 homology (SHD) domain-containing protein</fullName>
    </recommendedName>
</protein>
<sequence>MSVTWQCSWQTKRVAVRRVYAPVSELPERLFVELARDLYDEVDRRECEAVWLGANLDRQAVPFLPRPRPRMLCSDGGCPEGLRNRWCDVTPTGSAEAGSADGSGICHLAH</sequence>
<dbReference type="InterPro" id="IPR013724">
    <property type="entry name" value="GIT_SHD"/>
</dbReference>
<reference evidence="2" key="1">
    <citation type="journal article" date="2020" name="Cell">
        <title>Large-Scale Comparative Analyses of Tick Genomes Elucidate Their Genetic Diversity and Vector Capacities.</title>
        <authorList>
            <consortium name="Tick Genome and Microbiome Consortium (TIGMIC)"/>
            <person name="Jia N."/>
            <person name="Wang J."/>
            <person name="Shi W."/>
            <person name="Du L."/>
            <person name="Sun Y."/>
            <person name="Zhan W."/>
            <person name="Jiang J.F."/>
            <person name="Wang Q."/>
            <person name="Zhang B."/>
            <person name="Ji P."/>
            <person name="Bell-Sakyi L."/>
            <person name="Cui X.M."/>
            <person name="Yuan T.T."/>
            <person name="Jiang B.G."/>
            <person name="Yang W.F."/>
            <person name="Lam T.T."/>
            <person name="Chang Q.C."/>
            <person name="Ding S.J."/>
            <person name="Wang X.J."/>
            <person name="Zhu J.G."/>
            <person name="Ruan X.D."/>
            <person name="Zhao L."/>
            <person name="Wei J.T."/>
            <person name="Ye R.Z."/>
            <person name="Que T.C."/>
            <person name="Du C.H."/>
            <person name="Zhou Y.H."/>
            <person name="Cheng J.X."/>
            <person name="Dai P.F."/>
            <person name="Guo W.B."/>
            <person name="Han X.H."/>
            <person name="Huang E.J."/>
            <person name="Li L.F."/>
            <person name="Wei W."/>
            <person name="Gao Y.C."/>
            <person name="Liu J.Z."/>
            <person name="Shao H.Z."/>
            <person name="Wang X."/>
            <person name="Wang C.C."/>
            <person name="Yang T.C."/>
            <person name="Huo Q.B."/>
            <person name="Li W."/>
            <person name="Chen H.Y."/>
            <person name="Chen S.E."/>
            <person name="Zhou L.G."/>
            <person name="Ni X.B."/>
            <person name="Tian J.H."/>
            <person name="Sheng Y."/>
            <person name="Liu T."/>
            <person name="Pan Y.S."/>
            <person name="Xia L.Y."/>
            <person name="Li J."/>
            <person name="Zhao F."/>
            <person name="Cao W.C."/>
        </authorList>
    </citation>
    <scope>NUCLEOTIDE SEQUENCE</scope>
    <source>
        <strain evidence="2">Rmic-2018</strain>
    </source>
</reference>
<evidence type="ECO:0000259" key="1">
    <source>
        <dbReference type="Pfam" id="PF08518"/>
    </source>
</evidence>
<dbReference type="Pfam" id="PF08518">
    <property type="entry name" value="GIT_SHD"/>
    <property type="match status" value="1"/>
</dbReference>
<evidence type="ECO:0000313" key="2">
    <source>
        <dbReference type="EMBL" id="KAH8042701.1"/>
    </source>
</evidence>
<dbReference type="AlphaFoldDB" id="A0A9J6FA42"/>
<proteinExistence type="predicted"/>
<gene>
    <name evidence="2" type="ORF">HPB51_025533</name>
</gene>
<dbReference type="Proteomes" id="UP000821866">
    <property type="component" value="Chromosome 1"/>
</dbReference>
<feature type="domain" description="GIT Spa2 homology (SHD)" evidence="1">
    <location>
        <begin position="26"/>
        <end position="47"/>
    </location>
</feature>
<comment type="caution">
    <text evidence="2">The sequence shown here is derived from an EMBL/GenBank/DDBJ whole genome shotgun (WGS) entry which is preliminary data.</text>
</comment>
<evidence type="ECO:0000313" key="3">
    <source>
        <dbReference type="Proteomes" id="UP000821866"/>
    </source>
</evidence>
<dbReference type="VEuPathDB" id="VectorBase:LOC119168137"/>
<keyword evidence="3" id="KW-1185">Reference proteome</keyword>
<dbReference type="EMBL" id="JABSTU010000001">
    <property type="protein sequence ID" value="KAH8042701.1"/>
    <property type="molecule type" value="Genomic_DNA"/>
</dbReference>
<reference evidence="2" key="2">
    <citation type="submission" date="2021-09" db="EMBL/GenBank/DDBJ databases">
        <authorList>
            <person name="Jia N."/>
            <person name="Wang J."/>
            <person name="Shi W."/>
            <person name="Du L."/>
            <person name="Sun Y."/>
            <person name="Zhan W."/>
            <person name="Jiang J."/>
            <person name="Wang Q."/>
            <person name="Zhang B."/>
            <person name="Ji P."/>
            <person name="Sakyi L.B."/>
            <person name="Cui X."/>
            <person name="Yuan T."/>
            <person name="Jiang B."/>
            <person name="Yang W."/>
            <person name="Lam T.T.-Y."/>
            <person name="Chang Q."/>
            <person name="Ding S."/>
            <person name="Wang X."/>
            <person name="Zhu J."/>
            <person name="Ruan X."/>
            <person name="Zhao L."/>
            <person name="Wei J."/>
            <person name="Que T."/>
            <person name="Du C."/>
            <person name="Cheng J."/>
            <person name="Dai P."/>
            <person name="Han X."/>
            <person name="Huang E."/>
            <person name="Gao Y."/>
            <person name="Liu J."/>
            <person name="Shao H."/>
            <person name="Ye R."/>
            <person name="Li L."/>
            <person name="Wei W."/>
            <person name="Wang X."/>
            <person name="Wang C."/>
            <person name="Huo Q."/>
            <person name="Li W."/>
            <person name="Guo W."/>
            <person name="Chen H."/>
            <person name="Chen S."/>
            <person name="Zhou L."/>
            <person name="Zhou L."/>
            <person name="Ni X."/>
            <person name="Tian J."/>
            <person name="Zhou Y."/>
            <person name="Sheng Y."/>
            <person name="Liu T."/>
            <person name="Pan Y."/>
            <person name="Xia L."/>
            <person name="Li J."/>
            <person name="Zhao F."/>
            <person name="Cao W."/>
        </authorList>
    </citation>
    <scope>NUCLEOTIDE SEQUENCE</scope>
    <source>
        <strain evidence="2">Rmic-2018</strain>
        <tissue evidence="2">Larvae</tissue>
    </source>
</reference>